<dbReference type="AlphaFoldDB" id="A0A382C0K6"/>
<proteinExistence type="predicted"/>
<organism evidence="1">
    <name type="scientific">marine metagenome</name>
    <dbReference type="NCBI Taxonomy" id="408172"/>
    <lineage>
        <taxon>unclassified sequences</taxon>
        <taxon>metagenomes</taxon>
        <taxon>ecological metagenomes</taxon>
    </lineage>
</organism>
<gene>
    <name evidence="1" type="ORF">METZ01_LOCUS172442</name>
</gene>
<protein>
    <submittedName>
        <fullName evidence="1">Uncharacterized protein</fullName>
    </submittedName>
</protein>
<reference evidence="1" key="1">
    <citation type="submission" date="2018-05" db="EMBL/GenBank/DDBJ databases">
        <authorList>
            <person name="Lanie J.A."/>
            <person name="Ng W.-L."/>
            <person name="Kazmierczak K.M."/>
            <person name="Andrzejewski T.M."/>
            <person name="Davidsen T.M."/>
            <person name="Wayne K.J."/>
            <person name="Tettelin H."/>
            <person name="Glass J.I."/>
            <person name="Rusch D."/>
            <person name="Podicherti R."/>
            <person name="Tsui H.-C.T."/>
            <person name="Winkler M.E."/>
        </authorList>
    </citation>
    <scope>NUCLEOTIDE SEQUENCE</scope>
</reference>
<sequence length="73" mass="8214">MSDPVVEPKKFENMNDAEKIAELQGQVRYAQTIIKNLQTRVNDYTGVAVQLEAKLQIALEDRDAIAAQLNVKK</sequence>
<accession>A0A382C0K6</accession>
<dbReference type="EMBL" id="UINC01032246">
    <property type="protein sequence ID" value="SVB19588.1"/>
    <property type="molecule type" value="Genomic_DNA"/>
</dbReference>
<evidence type="ECO:0000313" key="1">
    <source>
        <dbReference type="EMBL" id="SVB19588.1"/>
    </source>
</evidence>
<name>A0A382C0K6_9ZZZZ</name>